<evidence type="ECO:0000313" key="3">
    <source>
        <dbReference type="Proteomes" id="UP000623129"/>
    </source>
</evidence>
<dbReference type="Proteomes" id="UP000623129">
    <property type="component" value="Unassembled WGS sequence"/>
</dbReference>
<evidence type="ECO:0000256" key="1">
    <source>
        <dbReference type="SAM" id="Coils"/>
    </source>
</evidence>
<feature type="coiled-coil region" evidence="1">
    <location>
        <begin position="218"/>
        <end position="270"/>
    </location>
</feature>
<protein>
    <submittedName>
        <fullName evidence="2">Eukaryotic translation initiation factor 3 subunit A-like protein</fullName>
    </submittedName>
</protein>
<dbReference type="GO" id="GO:0003743">
    <property type="term" value="F:translation initiation factor activity"/>
    <property type="evidence" value="ECO:0007669"/>
    <property type="project" value="UniProtKB-KW"/>
</dbReference>
<accession>A0A833RJU6</accession>
<keyword evidence="2" id="KW-0648">Protein biosynthesis</keyword>
<proteinExistence type="predicted"/>
<name>A0A833RJU6_9POAL</name>
<dbReference type="OrthoDB" id="1912966at2759"/>
<keyword evidence="2" id="KW-0396">Initiation factor</keyword>
<dbReference type="EMBL" id="SWLB01000002">
    <property type="protein sequence ID" value="KAF3340486.1"/>
    <property type="molecule type" value="Genomic_DNA"/>
</dbReference>
<keyword evidence="3" id="KW-1185">Reference proteome</keyword>
<keyword evidence="1" id="KW-0175">Coiled coil</keyword>
<sequence>MAMSVQEKKEKELDPLLKDLTEKKLSFKRNVVSLATELKDVRSRLATQENLFTKEIKTRQEAELKARGMEEEVSKLQNCLLEKDEQLRVSSSTSEQFLVELDDLRSQLSITRATAEFSAESAESARAQCSSLVEELNEKRIYLKQHEDRVNRLGEQVENLQKLLEARELSQRKLRGDVFQMEKEIASAVSKAKERSDTDTDRECELRRVLEDVSSKNIENLNRHMSAKDDEIARLRDEIRILSVHWINKTKELESQLEKQRRTDQELKKKILKLEFCLQESRSQMRKLQRMGERRDRALKELRDQMAMKQPYNTSSTSDEKNNFWESSGFKFMVSISMLALVIVAKR</sequence>
<feature type="coiled-coil region" evidence="1">
    <location>
        <begin position="119"/>
        <end position="170"/>
    </location>
</feature>
<gene>
    <name evidence="2" type="ORF">FCM35_KLT09330</name>
</gene>
<dbReference type="PANTHER" id="PTHR48145:SF5">
    <property type="entry name" value="NUCLEAR ENVELOPE-ASSOCIATED PROTEIN 2"/>
    <property type="match status" value="1"/>
</dbReference>
<dbReference type="PANTHER" id="PTHR48145">
    <property type="entry name" value="NUCLEAR ENVELOPE-ASSOCIATED PROTEIN 1"/>
    <property type="match status" value="1"/>
</dbReference>
<evidence type="ECO:0000313" key="2">
    <source>
        <dbReference type="EMBL" id="KAF3340486.1"/>
    </source>
</evidence>
<comment type="caution">
    <text evidence="2">The sequence shown here is derived from an EMBL/GenBank/DDBJ whole genome shotgun (WGS) entry which is preliminary data.</text>
</comment>
<dbReference type="AlphaFoldDB" id="A0A833RJU6"/>
<reference evidence="2" key="1">
    <citation type="submission" date="2020-01" db="EMBL/GenBank/DDBJ databases">
        <title>Genome sequence of Kobresia littledalei, the first chromosome-level genome in the family Cyperaceae.</title>
        <authorList>
            <person name="Qu G."/>
        </authorList>
    </citation>
    <scope>NUCLEOTIDE SEQUENCE</scope>
    <source>
        <strain evidence="2">C.B.Clarke</strain>
        <tissue evidence="2">Leaf</tissue>
    </source>
</reference>
<dbReference type="InterPro" id="IPR049932">
    <property type="entry name" value="NEAP1-4"/>
</dbReference>
<organism evidence="2 3">
    <name type="scientific">Carex littledalei</name>
    <dbReference type="NCBI Taxonomy" id="544730"/>
    <lineage>
        <taxon>Eukaryota</taxon>
        <taxon>Viridiplantae</taxon>
        <taxon>Streptophyta</taxon>
        <taxon>Embryophyta</taxon>
        <taxon>Tracheophyta</taxon>
        <taxon>Spermatophyta</taxon>
        <taxon>Magnoliopsida</taxon>
        <taxon>Liliopsida</taxon>
        <taxon>Poales</taxon>
        <taxon>Cyperaceae</taxon>
        <taxon>Cyperoideae</taxon>
        <taxon>Cariceae</taxon>
        <taxon>Carex</taxon>
        <taxon>Carex subgen. Euthyceras</taxon>
    </lineage>
</organism>